<comment type="caution">
    <text evidence="1">The sequence shown here is derived from an EMBL/GenBank/DDBJ whole genome shotgun (WGS) entry which is preliminary data.</text>
</comment>
<protein>
    <submittedName>
        <fullName evidence="1">Uncharacterized protein</fullName>
    </submittedName>
</protein>
<name>A0A8X6R0P6_NEPPI</name>
<evidence type="ECO:0000313" key="1">
    <source>
        <dbReference type="EMBL" id="GFU48489.1"/>
    </source>
</evidence>
<evidence type="ECO:0000313" key="2">
    <source>
        <dbReference type="Proteomes" id="UP000887013"/>
    </source>
</evidence>
<organism evidence="1 2">
    <name type="scientific">Nephila pilipes</name>
    <name type="common">Giant wood spider</name>
    <name type="synonym">Nephila maculata</name>
    <dbReference type="NCBI Taxonomy" id="299642"/>
    <lineage>
        <taxon>Eukaryota</taxon>
        <taxon>Metazoa</taxon>
        <taxon>Ecdysozoa</taxon>
        <taxon>Arthropoda</taxon>
        <taxon>Chelicerata</taxon>
        <taxon>Arachnida</taxon>
        <taxon>Araneae</taxon>
        <taxon>Araneomorphae</taxon>
        <taxon>Entelegynae</taxon>
        <taxon>Araneoidea</taxon>
        <taxon>Nephilidae</taxon>
        <taxon>Nephila</taxon>
    </lineage>
</organism>
<dbReference type="AlphaFoldDB" id="A0A8X6R0P6"/>
<gene>
    <name evidence="1" type="ORF">NPIL_45671</name>
</gene>
<proteinExistence type="predicted"/>
<dbReference type="Proteomes" id="UP000887013">
    <property type="component" value="Unassembled WGS sequence"/>
</dbReference>
<sequence length="98" mass="11945">MKVRVFYAFFDFLYHFQQHRRHLRTIAHWQRATAGKWGKTMEYIQYLELCICFGNGDHAFWNLTVNDIRNTGCPRILLGLTRYHKPPETQYLHHYEQV</sequence>
<accession>A0A8X6R0P6</accession>
<keyword evidence="2" id="KW-1185">Reference proteome</keyword>
<reference evidence="1" key="1">
    <citation type="submission" date="2020-08" db="EMBL/GenBank/DDBJ databases">
        <title>Multicomponent nature underlies the extraordinary mechanical properties of spider dragline silk.</title>
        <authorList>
            <person name="Kono N."/>
            <person name="Nakamura H."/>
            <person name="Mori M."/>
            <person name="Yoshida Y."/>
            <person name="Ohtoshi R."/>
            <person name="Malay A.D."/>
            <person name="Moran D.A.P."/>
            <person name="Tomita M."/>
            <person name="Numata K."/>
            <person name="Arakawa K."/>
        </authorList>
    </citation>
    <scope>NUCLEOTIDE SEQUENCE</scope>
</reference>
<dbReference type="EMBL" id="BMAW01037466">
    <property type="protein sequence ID" value="GFU48489.1"/>
    <property type="molecule type" value="Genomic_DNA"/>
</dbReference>